<dbReference type="InterPro" id="IPR034718">
    <property type="entry name" value="RlpA"/>
</dbReference>
<dbReference type="CDD" id="cd22268">
    <property type="entry name" value="DPBB_RlpA-like"/>
    <property type="match status" value="1"/>
</dbReference>
<dbReference type="HAMAP" id="MF_02071">
    <property type="entry name" value="RlpA"/>
    <property type="match status" value="1"/>
</dbReference>
<evidence type="ECO:0000256" key="2">
    <source>
        <dbReference type="ARBA" id="ARBA00023316"/>
    </source>
</evidence>
<dbReference type="SUPFAM" id="SSF50685">
    <property type="entry name" value="Barwin-like endoglucanases"/>
    <property type="match status" value="1"/>
</dbReference>
<sequence length="141" mass="15267">MLLTGGMKPMETPKGLIQKGKASFYSRKFNGRKTTSGERVNPNVFSAAHKTLPFNTLVEVTNLHNNRSVIVRINDRGPFIKGRIIDLSRAAAKSLGIVSRGIANVKLRVVGARDFLTAAPNVITYGNTAHLLSLAGPVNQQ</sequence>
<dbReference type="InterPro" id="IPR036908">
    <property type="entry name" value="RlpA-like_sf"/>
</dbReference>
<evidence type="ECO:0000256" key="4">
    <source>
        <dbReference type="RuleBase" id="RU003495"/>
    </source>
</evidence>
<accession>A0ABP8NEH1</accession>
<evidence type="ECO:0000256" key="1">
    <source>
        <dbReference type="ARBA" id="ARBA00023239"/>
    </source>
</evidence>
<comment type="caution">
    <text evidence="6">The sequence shown here is derived from an EMBL/GenBank/DDBJ whole genome shotgun (WGS) entry which is preliminary data.</text>
</comment>
<evidence type="ECO:0000313" key="7">
    <source>
        <dbReference type="Proteomes" id="UP001501175"/>
    </source>
</evidence>
<feature type="domain" description="RlpA-like protein double-psi beta-barrel" evidence="5">
    <location>
        <begin position="18"/>
        <end position="106"/>
    </location>
</feature>
<keyword evidence="1 3" id="KW-0456">Lyase</keyword>
<dbReference type="PANTHER" id="PTHR34183:SF1">
    <property type="entry name" value="ENDOLYTIC PEPTIDOGLYCAN TRANSGLYCOSYLASE RLPA"/>
    <property type="match status" value="1"/>
</dbReference>
<dbReference type="NCBIfam" id="TIGR00413">
    <property type="entry name" value="rlpA"/>
    <property type="match status" value="1"/>
</dbReference>
<evidence type="ECO:0000259" key="5">
    <source>
        <dbReference type="Pfam" id="PF03330"/>
    </source>
</evidence>
<keyword evidence="7" id="KW-1185">Reference proteome</keyword>
<organism evidence="6 7">
    <name type="scientific">Nibrella saemangeumensis</name>
    <dbReference type="NCBI Taxonomy" id="1084526"/>
    <lineage>
        <taxon>Bacteria</taxon>
        <taxon>Pseudomonadati</taxon>
        <taxon>Bacteroidota</taxon>
        <taxon>Cytophagia</taxon>
        <taxon>Cytophagales</taxon>
        <taxon>Spirosomataceae</taxon>
        <taxon>Nibrella</taxon>
    </lineage>
</organism>
<dbReference type="EMBL" id="BAABHD010000077">
    <property type="protein sequence ID" value="GAA4464451.1"/>
    <property type="molecule type" value="Genomic_DNA"/>
</dbReference>
<evidence type="ECO:0000313" key="6">
    <source>
        <dbReference type="EMBL" id="GAA4464451.1"/>
    </source>
</evidence>
<comment type="similarity">
    <text evidence="3 4">Belongs to the RlpA family.</text>
</comment>
<dbReference type="InterPro" id="IPR012997">
    <property type="entry name" value="RplA"/>
</dbReference>
<name>A0ABP8NEH1_9BACT</name>
<dbReference type="PANTHER" id="PTHR34183">
    <property type="entry name" value="ENDOLYTIC PEPTIDOGLYCAN TRANSGLYCOSYLASE RLPA"/>
    <property type="match status" value="1"/>
</dbReference>
<protein>
    <recommendedName>
        <fullName evidence="3">Probable endolytic peptidoglycan transglycosylase RlpA</fullName>
        <ecNumber evidence="3">4.2.2.-</ecNumber>
    </recommendedName>
</protein>
<dbReference type="Gene3D" id="2.40.40.10">
    <property type="entry name" value="RlpA-like domain"/>
    <property type="match status" value="1"/>
</dbReference>
<proteinExistence type="inferred from homology"/>
<evidence type="ECO:0000256" key="3">
    <source>
        <dbReference type="HAMAP-Rule" id="MF_02071"/>
    </source>
</evidence>
<dbReference type="InterPro" id="IPR009009">
    <property type="entry name" value="RlpA-like_DPBB"/>
</dbReference>
<gene>
    <name evidence="3" type="primary">rlpA</name>
    <name evidence="6" type="ORF">GCM10023189_43660</name>
</gene>
<dbReference type="Pfam" id="PF03330">
    <property type="entry name" value="DPBB_1"/>
    <property type="match status" value="1"/>
</dbReference>
<keyword evidence="2 3" id="KW-0961">Cell wall biogenesis/degradation</keyword>
<dbReference type="EC" id="4.2.2.-" evidence="3"/>
<comment type="function">
    <text evidence="3">Lytic transglycosylase with a strong preference for naked glycan strands that lack stem peptides.</text>
</comment>
<reference evidence="7" key="1">
    <citation type="journal article" date="2019" name="Int. J. Syst. Evol. Microbiol.">
        <title>The Global Catalogue of Microorganisms (GCM) 10K type strain sequencing project: providing services to taxonomists for standard genome sequencing and annotation.</title>
        <authorList>
            <consortium name="The Broad Institute Genomics Platform"/>
            <consortium name="The Broad Institute Genome Sequencing Center for Infectious Disease"/>
            <person name="Wu L."/>
            <person name="Ma J."/>
        </authorList>
    </citation>
    <scope>NUCLEOTIDE SEQUENCE [LARGE SCALE GENOMIC DNA]</scope>
    <source>
        <strain evidence="7">JCM 17927</strain>
    </source>
</reference>
<dbReference type="Proteomes" id="UP001501175">
    <property type="component" value="Unassembled WGS sequence"/>
</dbReference>